<sequence>MNVDFKAALRDQLTFLCSSCASFDAGNKREAVRIATIVRILLHDSRKSSVSLLTHLGAKESISLSSSVEGEPHPSAPFMTTMVRTTFRVDAEGKGSTVYGAPLDARYLLPMPVDAWWSQVVYILGQVRCTRKSLVLDAADKDGGAHVDAALAPDYATIATTGERGWWHYKQPNDPDGPSYPVMDVHLFYLRQIGFEVMNSPELLALTV</sequence>
<evidence type="ECO:0000313" key="2">
    <source>
        <dbReference type="Proteomes" id="UP000648801"/>
    </source>
</evidence>
<proteinExistence type="predicted"/>
<accession>A0A916RIE8</accession>
<evidence type="ECO:0000313" key="1">
    <source>
        <dbReference type="EMBL" id="GGA58739.1"/>
    </source>
</evidence>
<keyword evidence="2" id="KW-1185">Reference proteome</keyword>
<dbReference type="AlphaFoldDB" id="A0A916RIE8"/>
<dbReference type="Proteomes" id="UP000648801">
    <property type="component" value="Unassembled WGS sequence"/>
</dbReference>
<reference evidence="1" key="2">
    <citation type="submission" date="2020-09" db="EMBL/GenBank/DDBJ databases">
        <authorList>
            <person name="Sun Q."/>
            <person name="Zhou Y."/>
        </authorList>
    </citation>
    <scope>NUCLEOTIDE SEQUENCE</scope>
    <source>
        <strain evidence="1">CGMCC 1.15447</strain>
    </source>
</reference>
<comment type="caution">
    <text evidence="1">The sequence shown here is derived from an EMBL/GenBank/DDBJ whole genome shotgun (WGS) entry which is preliminary data.</text>
</comment>
<dbReference type="RefSeq" id="WP_188757974.1">
    <property type="nucleotide sequence ID" value="NZ_BMJB01000001.1"/>
</dbReference>
<dbReference type="EMBL" id="BMJB01000001">
    <property type="protein sequence ID" value="GGA58739.1"/>
    <property type="molecule type" value="Genomic_DNA"/>
</dbReference>
<name>A0A916RIE8_9BACT</name>
<protein>
    <submittedName>
        <fullName evidence="1">Uncharacterized protein</fullName>
    </submittedName>
</protein>
<reference evidence="1" key="1">
    <citation type="journal article" date="2014" name="Int. J. Syst. Evol. Microbiol.">
        <title>Complete genome sequence of Corynebacterium casei LMG S-19264T (=DSM 44701T), isolated from a smear-ripened cheese.</title>
        <authorList>
            <consortium name="US DOE Joint Genome Institute (JGI-PGF)"/>
            <person name="Walter F."/>
            <person name="Albersmeier A."/>
            <person name="Kalinowski J."/>
            <person name="Ruckert C."/>
        </authorList>
    </citation>
    <scope>NUCLEOTIDE SEQUENCE</scope>
    <source>
        <strain evidence="1">CGMCC 1.15447</strain>
    </source>
</reference>
<gene>
    <name evidence="1" type="ORF">GCM10011507_07640</name>
</gene>
<organism evidence="1 2">
    <name type="scientific">Edaphobacter acidisoli</name>
    <dbReference type="NCBI Taxonomy" id="2040573"/>
    <lineage>
        <taxon>Bacteria</taxon>
        <taxon>Pseudomonadati</taxon>
        <taxon>Acidobacteriota</taxon>
        <taxon>Terriglobia</taxon>
        <taxon>Terriglobales</taxon>
        <taxon>Acidobacteriaceae</taxon>
        <taxon>Edaphobacter</taxon>
    </lineage>
</organism>